<keyword evidence="4" id="KW-0732">Signal</keyword>
<evidence type="ECO:0000256" key="3">
    <source>
        <dbReference type="SAM" id="Phobius"/>
    </source>
</evidence>
<comment type="caution">
    <text evidence="6">The sequence shown here is derived from an EMBL/GenBank/DDBJ whole genome shotgun (WGS) entry which is preliminary data.</text>
</comment>
<keyword evidence="3" id="KW-1133">Transmembrane helix</keyword>
<reference evidence="6 7" key="1">
    <citation type="journal article" date="2021" name="Elife">
        <title>Chloroplast acquisition without the gene transfer in kleptoplastic sea slugs, Plakobranchus ocellatus.</title>
        <authorList>
            <person name="Maeda T."/>
            <person name="Takahashi S."/>
            <person name="Yoshida T."/>
            <person name="Shimamura S."/>
            <person name="Takaki Y."/>
            <person name="Nagai Y."/>
            <person name="Toyoda A."/>
            <person name="Suzuki Y."/>
            <person name="Arimoto A."/>
            <person name="Ishii H."/>
            <person name="Satoh N."/>
            <person name="Nishiyama T."/>
            <person name="Hasebe M."/>
            <person name="Maruyama T."/>
            <person name="Minagawa J."/>
            <person name="Obokata J."/>
            <person name="Shigenobu S."/>
        </authorList>
    </citation>
    <scope>NUCLEOTIDE SEQUENCE [LARGE SCALE GENOMIC DNA]</scope>
</reference>
<dbReference type="Proteomes" id="UP000735302">
    <property type="component" value="Unassembled WGS sequence"/>
</dbReference>
<feature type="transmembrane region" description="Helical" evidence="3">
    <location>
        <begin position="916"/>
        <end position="935"/>
    </location>
</feature>
<keyword evidence="1" id="KW-1015">Disulfide bond</keyword>
<proteinExistence type="predicted"/>
<evidence type="ECO:0000256" key="4">
    <source>
        <dbReference type="SAM" id="SignalP"/>
    </source>
</evidence>
<sequence>MEFLRSHNPPGAALRMLITIALLPLLGTSLLPTDVLDSSNSTSGPGAISLATIFMANERDSKNSKNPNELANINRPSFNKSKAQEQTTLLSAFLKVKNDLLIGNTENSLQEPIGRFCNTTSSCMFSDSSSPKEESKIFREVMRGFNSTSHLERFSPLIPRDSPLPPHGFKITDNRSIVSVISQKGTAPSTPTHKHSLNCSIYRNETNCDSTDISPCSYELSSNRKSFENETDNNGTELPILIQEHYMINGSSEKESDNNVTTILISMQECNKNNVNPENETGIEGTEIPMLIQEQHLKHANSNVSPVTATTILDGDNDVALMFSCQGRCGKKFSFPCSCSPTCVVYGTCCFNLTKDCPHVWEIGNSRFDHLRGANFYCDEYVYKIASCPKLDQVHAERKEKGLENARLSIMKTGNRSFTTKNSSDDTASTPGSSMLNGYHSSDSNPRESFIKRLQNAFALAPVTDLDTGFTFKNKAIYDCNNMPESSALPWSLKFDYDFISPTKLEDFDHTKTLNEYQTDLDEQIFADHSCMPNIIETCNQTTHLEMIDEMMYADEYHKSALVLCSEILSEVCYRNKFYAFCNEGRHGRFKLYLKNKMKFKWADFHVLMSLSDPNTFSFRLSNPPSTNALRIRFPWSHAKCSISEKDSFSVTGRTADRESVDSEKRSVCSVTCGDPRFTVRPDGLCKAEHVALLAVADDGLAPLCSSAMTGMARFLVCGLEREVKSLRKADFGTSSVSVMFDSSLNKSLYVVKIKVALPQTSHWVFSSTADDLYINIHHVALLARSLKNYRLSEKLCQEKEKETQNREDLKRIRTLPLNTLTTYLDLENREFHQVMKKLRGPVVDNQTTTTVCVSGLDSHNDLAVDSLACIDDPEYERDAALLNTIRSSPCFSRLENLELPDTNGAIPMTGNYKILLNWVSSLCILLFFFVKVTGNLQI</sequence>
<dbReference type="InterPro" id="IPR036024">
    <property type="entry name" value="Somatomedin_B-like_dom_sf"/>
</dbReference>
<feature type="chain" id="PRO_5043371558" description="SMB domain-containing protein" evidence="4">
    <location>
        <begin position="29"/>
        <end position="939"/>
    </location>
</feature>
<dbReference type="Gene3D" id="4.10.410.20">
    <property type="match status" value="1"/>
</dbReference>
<gene>
    <name evidence="6" type="ORF">PoB_001122700</name>
</gene>
<feature type="signal peptide" evidence="4">
    <location>
        <begin position="1"/>
        <end position="28"/>
    </location>
</feature>
<evidence type="ECO:0000313" key="7">
    <source>
        <dbReference type="Proteomes" id="UP000735302"/>
    </source>
</evidence>
<evidence type="ECO:0000256" key="2">
    <source>
        <dbReference type="SAM" id="MobiDB-lite"/>
    </source>
</evidence>
<keyword evidence="3" id="KW-0472">Membrane</keyword>
<accession>A0AAV3YP37</accession>
<organism evidence="6 7">
    <name type="scientific">Plakobranchus ocellatus</name>
    <dbReference type="NCBI Taxonomy" id="259542"/>
    <lineage>
        <taxon>Eukaryota</taxon>
        <taxon>Metazoa</taxon>
        <taxon>Spiralia</taxon>
        <taxon>Lophotrochozoa</taxon>
        <taxon>Mollusca</taxon>
        <taxon>Gastropoda</taxon>
        <taxon>Heterobranchia</taxon>
        <taxon>Euthyneura</taxon>
        <taxon>Panpulmonata</taxon>
        <taxon>Sacoglossa</taxon>
        <taxon>Placobranchoidea</taxon>
        <taxon>Plakobranchidae</taxon>
        <taxon>Plakobranchus</taxon>
    </lineage>
</organism>
<feature type="domain" description="SMB" evidence="5">
    <location>
        <begin position="321"/>
        <end position="364"/>
    </location>
</feature>
<keyword evidence="7" id="KW-1185">Reference proteome</keyword>
<name>A0AAV3YP37_9GAST</name>
<evidence type="ECO:0000259" key="5">
    <source>
        <dbReference type="PROSITE" id="PS50958"/>
    </source>
</evidence>
<dbReference type="InterPro" id="IPR001212">
    <property type="entry name" value="Somatomedin_B_dom"/>
</dbReference>
<dbReference type="AlphaFoldDB" id="A0AAV3YP37"/>
<evidence type="ECO:0000256" key="1">
    <source>
        <dbReference type="ARBA" id="ARBA00023157"/>
    </source>
</evidence>
<feature type="region of interest" description="Disordered" evidence="2">
    <location>
        <begin position="416"/>
        <end position="444"/>
    </location>
</feature>
<protein>
    <recommendedName>
        <fullName evidence="5">SMB domain-containing protein</fullName>
    </recommendedName>
</protein>
<evidence type="ECO:0000313" key="6">
    <source>
        <dbReference type="EMBL" id="GFN84721.1"/>
    </source>
</evidence>
<dbReference type="PROSITE" id="PS50958">
    <property type="entry name" value="SMB_2"/>
    <property type="match status" value="1"/>
</dbReference>
<keyword evidence="3" id="KW-0812">Transmembrane</keyword>
<dbReference type="SUPFAM" id="SSF90188">
    <property type="entry name" value="Somatomedin B domain"/>
    <property type="match status" value="1"/>
</dbReference>
<dbReference type="EMBL" id="BLXT01001321">
    <property type="protein sequence ID" value="GFN84721.1"/>
    <property type="molecule type" value="Genomic_DNA"/>
</dbReference>